<dbReference type="RefSeq" id="WP_123352545.1">
    <property type="nucleotide sequence ID" value="NZ_CP027432.2"/>
</dbReference>
<evidence type="ECO:0000313" key="3">
    <source>
        <dbReference type="Proteomes" id="UP000272781"/>
    </source>
</evidence>
<dbReference type="Pfam" id="PF09720">
    <property type="entry name" value="Unstab_antitox"/>
    <property type="match status" value="1"/>
</dbReference>
<reference evidence="1" key="3">
    <citation type="submission" date="2019-06" db="EMBL/GenBank/DDBJ databases">
        <title>A comparative analysis of the Nautiliaceae.</title>
        <authorList>
            <person name="Grosche A."/>
            <person name="Smedile F."/>
            <person name="Vetriani C."/>
        </authorList>
    </citation>
    <scope>NUCLEOTIDE SEQUENCE</scope>
    <source>
        <strain evidence="1">TB6</strain>
    </source>
</reference>
<dbReference type="Proteomes" id="UP000298805">
    <property type="component" value="Chromosome"/>
</dbReference>
<reference evidence="2 3" key="2">
    <citation type="submission" date="2018-11" db="EMBL/GenBank/DDBJ databases">
        <title>Genomic Encyclopedia of Type Strains, Phase IV (KMG-IV): sequencing the most valuable type-strain genomes for metagenomic binning, comparative biology and taxonomic classification.</title>
        <authorList>
            <person name="Goeker M."/>
        </authorList>
    </citation>
    <scope>NUCLEOTIDE SEQUENCE [LARGE SCALE GENOMIC DNA]</scope>
    <source>
        <strain evidence="2 3">DSM 27783</strain>
    </source>
</reference>
<evidence type="ECO:0000313" key="1">
    <source>
        <dbReference type="EMBL" id="QCI27663.1"/>
    </source>
</evidence>
<organism evidence="2 3">
    <name type="scientific">Caminibacter pacificus</name>
    <dbReference type="NCBI Taxonomy" id="1424653"/>
    <lineage>
        <taxon>Bacteria</taxon>
        <taxon>Pseudomonadati</taxon>
        <taxon>Campylobacterota</taxon>
        <taxon>Epsilonproteobacteria</taxon>
        <taxon>Nautiliales</taxon>
        <taxon>Nautiliaceae</taxon>
        <taxon>Caminibacter</taxon>
    </lineage>
</organism>
<dbReference type="EMBL" id="RJVK01000002">
    <property type="protein sequence ID" value="ROR40162.1"/>
    <property type="molecule type" value="Genomic_DNA"/>
</dbReference>
<dbReference type="InterPro" id="IPR013406">
    <property type="entry name" value="CHP02574_addiction_mod"/>
</dbReference>
<name>A0AAJ4RD77_9BACT</name>
<sequence length="62" mass="7509">MINVKNLKLEEKLLLMEELLNSMEKIDSPSWHEKVLQKRKDFNNKKTYTIEEIKNEFSNKNI</sequence>
<keyword evidence="4" id="KW-1185">Reference proteome</keyword>
<gene>
    <name evidence="1" type="ORF">C6V80_01390</name>
    <name evidence="2" type="ORF">EDC58_1149</name>
</gene>
<dbReference type="AlphaFoldDB" id="A0AAJ4RD77"/>
<protein>
    <submittedName>
        <fullName evidence="2">Addiction module component</fullName>
    </submittedName>
</protein>
<reference evidence="4" key="1">
    <citation type="submission" date="2018-03" db="EMBL/GenBank/DDBJ databases">
        <title>A comparative analysis of the Nautiliaceae.</title>
        <authorList>
            <person name="Grosche A."/>
            <person name="Smedile F."/>
            <person name="Vetriani C."/>
        </authorList>
    </citation>
    <scope>NUCLEOTIDE SEQUENCE [LARGE SCALE GENOMIC DNA]</scope>
    <source>
        <strain evidence="4">TB6</strain>
    </source>
</reference>
<dbReference type="EMBL" id="CP027432">
    <property type="protein sequence ID" value="QCI27663.1"/>
    <property type="molecule type" value="Genomic_DNA"/>
</dbReference>
<accession>A0AAJ4RD77</accession>
<proteinExistence type="predicted"/>
<dbReference type="Proteomes" id="UP000272781">
    <property type="component" value="Unassembled WGS sequence"/>
</dbReference>
<evidence type="ECO:0000313" key="4">
    <source>
        <dbReference type="Proteomes" id="UP000298805"/>
    </source>
</evidence>
<evidence type="ECO:0000313" key="2">
    <source>
        <dbReference type="EMBL" id="ROR40162.1"/>
    </source>
</evidence>